<dbReference type="Proteomes" id="UP001163603">
    <property type="component" value="Chromosome 12"/>
</dbReference>
<reference evidence="2" key="1">
    <citation type="journal article" date="2023" name="G3 (Bethesda)">
        <title>Genome assembly and association tests identify interacting loci associated with vigor, precocity, and sex in interspecific pistachio rootstocks.</title>
        <authorList>
            <person name="Palmer W."/>
            <person name="Jacygrad E."/>
            <person name="Sagayaradj S."/>
            <person name="Cavanaugh K."/>
            <person name="Han R."/>
            <person name="Bertier L."/>
            <person name="Beede B."/>
            <person name="Kafkas S."/>
            <person name="Golino D."/>
            <person name="Preece J."/>
            <person name="Michelmore R."/>
        </authorList>
    </citation>
    <scope>NUCLEOTIDE SEQUENCE [LARGE SCALE GENOMIC DNA]</scope>
</reference>
<name>A0ACC0XK02_9ROSI</name>
<evidence type="ECO:0000313" key="1">
    <source>
        <dbReference type="EMBL" id="KAJ0018709.1"/>
    </source>
</evidence>
<dbReference type="EMBL" id="CM047747">
    <property type="protein sequence ID" value="KAJ0018709.1"/>
    <property type="molecule type" value="Genomic_DNA"/>
</dbReference>
<gene>
    <name evidence="1" type="ORF">Pint_10053</name>
</gene>
<accession>A0ACC0XK02</accession>
<keyword evidence="2" id="KW-1185">Reference proteome</keyword>
<organism evidence="1 2">
    <name type="scientific">Pistacia integerrima</name>
    <dbReference type="NCBI Taxonomy" id="434235"/>
    <lineage>
        <taxon>Eukaryota</taxon>
        <taxon>Viridiplantae</taxon>
        <taxon>Streptophyta</taxon>
        <taxon>Embryophyta</taxon>
        <taxon>Tracheophyta</taxon>
        <taxon>Spermatophyta</taxon>
        <taxon>Magnoliopsida</taxon>
        <taxon>eudicotyledons</taxon>
        <taxon>Gunneridae</taxon>
        <taxon>Pentapetalae</taxon>
        <taxon>rosids</taxon>
        <taxon>malvids</taxon>
        <taxon>Sapindales</taxon>
        <taxon>Anacardiaceae</taxon>
        <taxon>Pistacia</taxon>
    </lineage>
</organism>
<proteinExistence type="predicted"/>
<evidence type="ECO:0000313" key="2">
    <source>
        <dbReference type="Proteomes" id="UP001163603"/>
    </source>
</evidence>
<protein>
    <submittedName>
        <fullName evidence="1">Uncharacterized protein</fullName>
    </submittedName>
</protein>
<sequence length="628" mass="70835">MAPAFCTANVWESFCDISRLISLRVLCVPNIGVSLSSSICYLKHLRLSQMPPHIGQITYLKTLTLFIVGERRGCHLAELKGLNLGQELRVTHLNRVGNLMDAQEANLVEKSNLRRLELSWELDSESASQEKVEKVFEALQPHSNLEILKIEGYKGAKFPVWMDYQILSNVVSITLSNCENCRQLPPLWQLPRLRYLTIINLILLEYVDTSFQGERKFPSLEKLCIDGLLRLQRLSRQDGSELFPCLTKLEIYDCPELTTLPCLPSTKSLVIHFGNGELLKSISHFRSLTCLRLHRNCDLVYLPHGILQNLSSLREMSITSFKKLKGVATDRVSLSGLKSLTIYEYPNLEAFPELVLEGLNSLQELTVGMCIKFSNLSEGLRHLSALEILNLDGCPELVTLPNGIKYLTSLRKLGIYGKPSLYFCDSNCPKLTVLPESISVTIFTIRLLYVLYLTGKPSRTKSSQPLSTLVVLGSGGHTAEMMNLLSVLQMDRFAPRFYIAAATDNMSLQKSRVFEDSLVHKNGVKGSTAQFMQIYRSREVGQSYITSVWTTLLAIAHALWLMIRIRPQVVLCNGPGTCIPLCVIAFLFKACRTYVLGIRWSSVFYVESIARVKRPFFKWLASLQVTHS</sequence>
<comment type="caution">
    <text evidence="1">The sequence shown here is derived from an EMBL/GenBank/DDBJ whole genome shotgun (WGS) entry which is preliminary data.</text>
</comment>